<dbReference type="Proteomes" id="UP001140217">
    <property type="component" value="Unassembled WGS sequence"/>
</dbReference>
<evidence type="ECO:0000313" key="2">
    <source>
        <dbReference type="Proteomes" id="UP001140217"/>
    </source>
</evidence>
<keyword evidence="2" id="KW-1185">Reference proteome</keyword>
<protein>
    <recommendedName>
        <fullName evidence="3">F-box domain-containing protein</fullName>
    </recommendedName>
</protein>
<dbReference type="AlphaFoldDB" id="A0A9W8HBL9"/>
<organism evidence="1 2">
    <name type="scientific">Coemansia javaensis</name>
    <dbReference type="NCBI Taxonomy" id="2761396"/>
    <lineage>
        <taxon>Eukaryota</taxon>
        <taxon>Fungi</taxon>
        <taxon>Fungi incertae sedis</taxon>
        <taxon>Zoopagomycota</taxon>
        <taxon>Kickxellomycotina</taxon>
        <taxon>Kickxellomycetes</taxon>
        <taxon>Kickxellales</taxon>
        <taxon>Kickxellaceae</taxon>
        <taxon>Coemansia</taxon>
    </lineage>
</organism>
<evidence type="ECO:0008006" key="3">
    <source>
        <dbReference type="Google" id="ProtNLM"/>
    </source>
</evidence>
<reference evidence="1" key="1">
    <citation type="submission" date="2022-07" db="EMBL/GenBank/DDBJ databases">
        <title>Phylogenomic reconstructions and comparative analyses of Kickxellomycotina fungi.</title>
        <authorList>
            <person name="Reynolds N.K."/>
            <person name="Stajich J.E."/>
            <person name="Barry K."/>
            <person name="Grigoriev I.V."/>
            <person name="Crous P."/>
            <person name="Smith M.E."/>
        </authorList>
    </citation>
    <scope>NUCLEOTIDE SEQUENCE</scope>
    <source>
        <strain evidence="1">NBRC 105414</strain>
    </source>
</reference>
<dbReference type="OrthoDB" id="5528913at2759"/>
<dbReference type="CDD" id="cd09917">
    <property type="entry name" value="F-box_SF"/>
    <property type="match status" value="1"/>
</dbReference>
<accession>A0A9W8HBL9</accession>
<name>A0A9W8HBL9_9FUNG</name>
<sequence>MQFSDLPDDLLCLVLERALSDGGDAYDLLEENLSLLAVCQRWRRLALPVAYGAVSVEIKARGARVGSSPSETTYMGVPIRSNLDLVVSAGCVNLVKSVCIEAKYSGSPSAAFNSVLGFMRAAAGEWSGVRLLEVALSPAATAAEHDDNDDIQAACGAMVAMMPGVSELYFSTGAFHPVPAVSEAYGCLAGLYSDRLEELGASYPVAFPRDASFKRLRRIRVGYAYEPGRRLPQINPDVLETLELSIWPLFRVLSALGSDDGSREIVFGSLKELRLSCYDGGASDVEDGEDSADAKAAWQLQFPRLETLCINTTLGTCSLLEYSVLPPRVSSIRFRAAPAVLRDIARASLPAARDIEIVIPHGTGNDPSAISAATNLLAGARASRRVELDVWDYAVPVSPGAVSAKLTHLTIHGLASLGTLFSLIQRLPDLVYLELQKVYLDGYQAGLSVPGPDDGHPVEPLNTKIKYLAVWASDDEQAPEQFADVAKYLLLKIPTLSHLCPDRALRPCLKEFVDVHSGQYPHLKAVKI</sequence>
<evidence type="ECO:0000313" key="1">
    <source>
        <dbReference type="EMBL" id="KAJ2778688.1"/>
    </source>
</evidence>
<comment type="caution">
    <text evidence="1">The sequence shown here is derived from an EMBL/GenBank/DDBJ whole genome shotgun (WGS) entry which is preliminary data.</text>
</comment>
<proteinExistence type="predicted"/>
<gene>
    <name evidence="1" type="ORF">H4R18_004439</name>
</gene>
<dbReference type="EMBL" id="JANBUL010000215">
    <property type="protein sequence ID" value="KAJ2778688.1"/>
    <property type="molecule type" value="Genomic_DNA"/>
</dbReference>